<keyword evidence="11" id="KW-0407">Ion channel</keyword>
<dbReference type="Pfam" id="PF00520">
    <property type="entry name" value="Ion_trans"/>
    <property type="match status" value="1"/>
</dbReference>
<evidence type="ECO:0000256" key="1">
    <source>
        <dbReference type="ARBA" id="ARBA00004141"/>
    </source>
</evidence>
<dbReference type="GO" id="GO:0008076">
    <property type="term" value="C:voltage-gated potassium channel complex"/>
    <property type="evidence" value="ECO:0007669"/>
    <property type="project" value="InterPro"/>
</dbReference>
<evidence type="ECO:0000256" key="11">
    <source>
        <dbReference type="ARBA" id="ARBA00023303"/>
    </source>
</evidence>
<evidence type="ECO:0000256" key="2">
    <source>
        <dbReference type="ARBA" id="ARBA00022448"/>
    </source>
</evidence>
<evidence type="ECO:0000256" key="8">
    <source>
        <dbReference type="ARBA" id="ARBA00022989"/>
    </source>
</evidence>
<dbReference type="PRINTS" id="PR00169">
    <property type="entry name" value="KCHANNEL"/>
</dbReference>
<dbReference type="Gene3D" id="1.20.120.350">
    <property type="entry name" value="Voltage-gated potassium channels. Chain C"/>
    <property type="match status" value="1"/>
</dbReference>
<protein>
    <recommendedName>
        <fullName evidence="13">Ion transport domain-containing protein</fullName>
    </recommendedName>
</protein>
<keyword evidence="8 12" id="KW-1133">Transmembrane helix</keyword>
<evidence type="ECO:0000256" key="12">
    <source>
        <dbReference type="SAM" id="Phobius"/>
    </source>
</evidence>
<dbReference type="SUPFAM" id="SSF81324">
    <property type="entry name" value="Voltage-gated potassium channels"/>
    <property type="match status" value="1"/>
</dbReference>
<dbReference type="PANTHER" id="PTHR11537:SF254">
    <property type="entry name" value="POTASSIUM VOLTAGE-GATED CHANNEL PROTEIN SHAB"/>
    <property type="match status" value="1"/>
</dbReference>
<reference evidence="14" key="1">
    <citation type="submission" date="2019-08" db="EMBL/GenBank/DDBJ databases">
        <authorList>
            <person name="Kucharzyk K."/>
            <person name="Murdoch R.W."/>
            <person name="Higgins S."/>
            <person name="Loffler F."/>
        </authorList>
    </citation>
    <scope>NUCLEOTIDE SEQUENCE</scope>
</reference>
<dbReference type="PANTHER" id="PTHR11537">
    <property type="entry name" value="VOLTAGE-GATED POTASSIUM CHANNEL"/>
    <property type="match status" value="1"/>
</dbReference>
<accession>A0A644YG86</accession>
<feature type="transmembrane region" description="Helical" evidence="12">
    <location>
        <begin position="52"/>
        <end position="71"/>
    </location>
</feature>
<feature type="transmembrane region" description="Helical" evidence="12">
    <location>
        <begin position="217"/>
        <end position="241"/>
    </location>
</feature>
<dbReference type="FunFam" id="1.10.287.70:FF:000028">
    <property type="entry name" value="potassium voltage-gated channel subfamily D member 3"/>
    <property type="match status" value="1"/>
</dbReference>
<evidence type="ECO:0000313" key="14">
    <source>
        <dbReference type="EMBL" id="MPM27460.1"/>
    </source>
</evidence>
<dbReference type="InterPro" id="IPR028325">
    <property type="entry name" value="VG_K_chnl"/>
</dbReference>
<organism evidence="14">
    <name type="scientific">bioreactor metagenome</name>
    <dbReference type="NCBI Taxonomy" id="1076179"/>
    <lineage>
        <taxon>unclassified sequences</taxon>
        <taxon>metagenomes</taxon>
        <taxon>ecological metagenomes</taxon>
    </lineage>
</organism>
<evidence type="ECO:0000256" key="9">
    <source>
        <dbReference type="ARBA" id="ARBA00023065"/>
    </source>
</evidence>
<comment type="subcellular location">
    <subcellularLocation>
        <location evidence="1">Membrane</location>
        <topology evidence="1">Multi-pass membrane protein</topology>
    </subcellularLocation>
</comment>
<keyword evidence="9" id="KW-0406">Ion transport</keyword>
<feature type="transmembrane region" description="Helical" evidence="12">
    <location>
        <begin position="156"/>
        <end position="177"/>
    </location>
</feature>
<evidence type="ECO:0000256" key="5">
    <source>
        <dbReference type="ARBA" id="ARBA00022826"/>
    </source>
</evidence>
<keyword evidence="4 12" id="KW-0812">Transmembrane</keyword>
<keyword evidence="6" id="KW-0851">Voltage-gated channel</keyword>
<keyword evidence="10 12" id="KW-0472">Membrane</keyword>
<dbReference type="AlphaFoldDB" id="A0A644YG86"/>
<evidence type="ECO:0000256" key="10">
    <source>
        <dbReference type="ARBA" id="ARBA00023136"/>
    </source>
</evidence>
<dbReference type="GO" id="GO:0001508">
    <property type="term" value="P:action potential"/>
    <property type="evidence" value="ECO:0007669"/>
    <property type="project" value="TreeGrafter"/>
</dbReference>
<evidence type="ECO:0000256" key="3">
    <source>
        <dbReference type="ARBA" id="ARBA00022538"/>
    </source>
</evidence>
<evidence type="ECO:0000256" key="4">
    <source>
        <dbReference type="ARBA" id="ARBA00022692"/>
    </source>
</evidence>
<sequence>MIRQRVFQIIEKAKPGDIPSQVFDYSIEVLIVLNIVVVILESFSNIKTTYSQLFATFEFFSVIVFTAEYLFRVWTADLRFPEKTKLKARIAFIFSGMAIIDLLAILPFYVPLTIRIDLRVLRILRLTRMLRILKLGRYSKSLELIGRVLKRSKADLAVTFFVTFLLLLLASSLMYFVENPAQPDKFPNIVASAWWTIITLTTVGYGDVYPITVLGKILGGVIALLGIGLVALPTGIISSGFMEEIKLNTLKNATKSQNQMRCPHCGKSLSLHEKDANPD</sequence>
<keyword evidence="5" id="KW-0631">Potassium channel</keyword>
<feature type="transmembrane region" description="Helical" evidence="12">
    <location>
        <begin position="189"/>
        <end position="211"/>
    </location>
</feature>
<comment type="caution">
    <text evidence="14">The sequence shown here is derived from an EMBL/GenBank/DDBJ whole genome shotgun (WGS) entry which is preliminary data.</text>
</comment>
<dbReference type="InterPro" id="IPR005821">
    <property type="entry name" value="Ion_trans_dom"/>
</dbReference>
<dbReference type="GO" id="GO:0005249">
    <property type="term" value="F:voltage-gated potassium channel activity"/>
    <property type="evidence" value="ECO:0007669"/>
    <property type="project" value="InterPro"/>
</dbReference>
<evidence type="ECO:0000256" key="6">
    <source>
        <dbReference type="ARBA" id="ARBA00022882"/>
    </source>
</evidence>
<keyword evidence="7" id="KW-0630">Potassium</keyword>
<feature type="transmembrane region" description="Helical" evidence="12">
    <location>
        <begin position="91"/>
        <end position="110"/>
    </location>
</feature>
<gene>
    <name evidence="14" type="ORF">SDC9_73971</name>
</gene>
<evidence type="ECO:0000259" key="13">
    <source>
        <dbReference type="Pfam" id="PF00520"/>
    </source>
</evidence>
<dbReference type="Gene3D" id="1.10.287.70">
    <property type="match status" value="1"/>
</dbReference>
<feature type="domain" description="Ion transport" evidence="13">
    <location>
        <begin position="21"/>
        <end position="243"/>
    </location>
</feature>
<proteinExistence type="predicted"/>
<keyword evidence="2" id="KW-0813">Transport</keyword>
<dbReference type="InterPro" id="IPR027359">
    <property type="entry name" value="Volt_channel_dom_sf"/>
</dbReference>
<name>A0A644YG86_9ZZZZ</name>
<keyword evidence="3" id="KW-0633">Potassium transport</keyword>
<dbReference type="EMBL" id="VSSQ01005000">
    <property type="protein sequence ID" value="MPM27460.1"/>
    <property type="molecule type" value="Genomic_DNA"/>
</dbReference>
<evidence type="ECO:0000256" key="7">
    <source>
        <dbReference type="ARBA" id="ARBA00022958"/>
    </source>
</evidence>